<dbReference type="InterPro" id="IPR004090">
    <property type="entry name" value="Chemotax_Me-accpt_rcpt"/>
</dbReference>
<dbReference type="AlphaFoldDB" id="A0A7Y0E0N7"/>
<dbReference type="GO" id="GO:0035438">
    <property type="term" value="F:cyclic-di-GMP binding"/>
    <property type="evidence" value="ECO:0007669"/>
    <property type="project" value="InterPro"/>
</dbReference>
<comment type="subcellular location">
    <subcellularLocation>
        <location evidence="1">Cell membrane</location>
        <topology evidence="1">Multi-pass membrane protein</topology>
    </subcellularLocation>
</comment>
<dbReference type="EMBL" id="JABBNT010000003">
    <property type="protein sequence ID" value="NMM45060.1"/>
    <property type="molecule type" value="Genomic_DNA"/>
</dbReference>
<gene>
    <name evidence="12" type="ORF">HH303_11265</name>
</gene>
<evidence type="ECO:0000259" key="11">
    <source>
        <dbReference type="PROSITE" id="PS50885"/>
    </source>
</evidence>
<dbReference type="Pfam" id="PF00672">
    <property type="entry name" value="HAMP"/>
    <property type="match status" value="1"/>
</dbReference>
<dbReference type="GO" id="GO:0007165">
    <property type="term" value="P:signal transduction"/>
    <property type="evidence" value="ECO:0007669"/>
    <property type="project" value="UniProtKB-KW"/>
</dbReference>
<evidence type="ECO:0000256" key="4">
    <source>
        <dbReference type="ARBA" id="ARBA00022989"/>
    </source>
</evidence>
<keyword evidence="4 9" id="KW-1133">Transmembrane helix</keyword>
<dbReference type="PROSITE" id="PS50111">
    <property type="entry name" value="CHEMOTAXIS_TRANSDUC_2"/>
    <property type="match status" value="1"/>
</dbReference>
<evidence type="ECO:0000313" key="13">
    <source>
        <dbReference type="Proteomes" id="UP000539372"/>
    </source>
</evidence>
<dbReference type="Pfam" id="PF08269">
    <property type="entry name" value="dCache_2"/>
    <property type="match status" value="1"/>
</dbReference>
<dbReference type="Gene3D" id="3.30.450.20">
    <property type="entry name" value="PAS domain"/>
    <property type="match status" value="1"/>
</dbReference>
<dbReference type="GO" id="GO:0004888">
    <property type="term" value="F:transmembrane signaling receptor activity"/>
    <property type="evidence" value="ECO:0007669"/>
    <property type="project" value="InterPro"/>
</dbReference>
<dbReference type="PROSITE" id="PS50885">
    <property type="entry name" value="HAMP"/>
    <property type="match status" value="1"/>
</dbReference>
<dbReference type="InterPro" id="IPR009875">
    <property type="entry name" value="PilZ_domain"/>
</dbReference>
<accession>A0A7Y0E0N7</accession>
<dbReference type="InterPro" id="IPR033480">
    <property type="entry name" value="sCache_2"/>
</dbReference>
<evidence type="ECO:0000313" key="12">
    <source>
        <dbReference type="EMBL" id="NMM45060.1"/>
    </source>
</evidence>
<dbReference type="SMART" id="SM00283">
    <property type="entry name" value="MA"/>
    <property type="match status" value="1"/>
</dbReference>
<dbReference type="SMART" id="SM01049">
    <property type="entry name" value="Cache_2"/>
    <property type="match status" value="1"/>
</dbReference>
<evidence type="ECO:0000256" key="9">
    <source>
        <dbReference type="SAM" id="Phobius"/>
    </source>
</evidence>
<dbReference type="PRINTS" id="PR00260">
    <property type="entry name" value="CHEMTRNSDUCR"/>
</dbReference>
<dbReference type="PANTHER" id="PTHR32089:SF112">
    <property type="entry name" value="LYSOZYME-LIKE PROTEIN-RELATED"/>
    <property type="match status" value="1"/>
</dbReference>
<comment type="caution">
    <text evidence="12">The sequence shown here is derived from an EMBL/GenBank/DDBJ whole genome shotgun (WGS) entry which is preliminary data.</text>
</comment>
<dbReference type="GO" id="GO:0005886">
    <property type="term" value="C:plasma membrane"/>
    <property type="evidence" value="ECO:0007669"/>
    <property type="project" value="UniProtKB-SubCell"/>
</dbReference>
<name>A0A7Y0E0N7_9PROT</name>
<keyword evidence="6 8" id="KW-0807">Transducer</keyword>
<evidence type="ECO:0000256" key="1">
    <source>
        <dbReference type="ARBA" id="ARBA00004651"/>
    </source>
</evidence>
<dbReference type="Proteomes" id="UP000539372">
    <property type="component" value="Unassembled WGS sequence"/>
</dbReference>
<dbReference type="GO" id="GO:0006935">
    <property type="term" value="P:chemotaxis"/>
    <property type="evidence" value="ECO:0007669"/>
    <property type="project" value="InterPro"/>
</dbReference>
<evidence type="ECO:0000256" key="3">
    <source>
        <dbReference type="ARBA" id="ARBA00022692"/>
    </source>
</evidence>
<dbReference type="Pfam" id="PF00015">
    <property type="entry name" value="MCPsignal"/>
    <property type="match status" value="1"/>
</dbReference>
<dbReference type="Pfam" id="PF07238">
    <property type="entry name" value="PilZ"/>
    <property type="match status" value="1"/>
</dbReference>
<comment type="similarity">
    <text evidence="7">Belongs to the methyl-accepting chemotaxis (MCP) protein family.</text>
</comment>
<dbReference type="SMART" id="SM00304">
    <property type="entry name" value="HAMP"/>
    <property type="match status" value="1"/>
</dbReference>
<reference evidence="12 13" key="1">
    <citation type="submission" date="2020-04" db="EMBL/GenBank/DDBJ databases">
        <title>Rhodospirillaceae bacterium KN72 isolated from deep sea.</title>
        <authorList>
            <person name="Zhang D.-C."/>
        </authorList>
    </citation>
    <scope>NUCLEOTIDE SEQUENCE [LARGE SCALE GENOMIC DNA]</scope>
    <source>
        <strain evidence="12 13">KN72</strain>
    </source>
</reference>
<evidence type="ECO:0000256" key="7">
    <source>
        <dbReference type="ARBA" id="ARBA00029447"/>
    </source>
</evidence>
<evidence type="ECO:0000259" key="10">
    <source>
        <dbReference type="PROSITE" id="PS50111"/>
    </source>
</evidence>
<evidence type="ECO:0000256" key="6">
    <source>
        <dbReference type="ARBA" id="ARBA00023224"/>
    </source>
</evidence>
<dbReference type="CDD" id="cd18774">
    <property type="entry name" value="PDC2_HK_sensor"/>
    <property type="match status" value="1"/>
</dbReference>
<keyword evidence="13" id="KW-1185">Reference proteome</keyword>
<feature type="transmembrane region" description="Helical" evidence="9">
    <location>
        <begin position="184"/>
        <end position="207"/>
    </location>
</feature>
<evidence type="ECO:0000256" key="8">
    <source>
        <dbReference type="PROSITE-ProRule" id="PRU00284"/>
    </source>
</evidence>
<feature type="domain" description="Methyl-accepting transducer" evidence="10">
    <location>
        <begin position="301"/>
        <end position="523"/>
    </location>
</feature>
<dbReference type="RefSeq" id="WP_169625436.1">
    <property type="nucleotide sequence ID" value="NZ_JABBNT010000003.1"/>
</dbReference>
<organism evidence="12 13">
    <name type="scientific">Pacificispira spongiicola</name>
    <dbReference type="NCBI Taxonomy" id="2729598"/>
    <lineage>
        <taxon>Bacteria</taxon>
        <taxon>Pseudomonadati</taxon>
        <taxon>Pseudomonadota</taxon>
        <taxon>Alphaproteobacteria</taxon>
        <taxon>Rhodospirillales</taxon>
        <taxon>Rhodospirillaceae</taxon>
        <taxon>Pacificispira</taxon>
    </lineage>
</organism>
<dbReference type="SUPFAM" id="SSF141371">
    <property type="entry name" value="PilZ domain-like"/>
    <property type="match status" value="1"/>
</dbReference>
<dbReference type="InterPro" id="IPR004089">
    <property type="entry name" value="MCPsignal_dom"/>
</dbReference>
<feature type="domain" description="HAMP" evidence="11">
    <location>
        <begin position="208"/>
        <end position="261"/>
    </location>
</feature>
<dbReference type="SUPFAM" id="SSF58104">
    <property type="entry name" value="Methyl-accepting chemotaxis protein (MCP) signaling domain"/>
    <property type="match status" value="1"/>
</dbReference>
<sequence length="651" mass="69946">MRHLSFSKKFLLFVGFVTLLNAVLGAWAYSEQVDVLLQDQTKELSAVVDSAVSIVDDIYRADDGLSEQEKREKAMSVVRSIRFRTDNYIWINDLDHIVVMHPAKPELDGTDASDIQDPDGTFLFQEFVKTAKSQGAGTVLYKWPKAGSDVPVDKLSYVSLFKPWGWVVGAGIYIDQIEAAKSWIILRTIVSVLAVTAIMLSVSALFARAMAKPLTRSVQAIASLGQDNLDIDVGDTARRDEIGSLNRAVVELRAQLVERRAMIEQERAETERRERRQKAMEELLNNFSKSFRASLSRFSDVSSDMSKSADTVLHSADETTEQAIAVSAAAEEASSGAQTVSAAAQELSASIAEVTRQVEHANDLTTGAIGKSDRAKQTVTELHDAAQRINEIVDLIGSIAQQTNLLALNATIEASRAGEAGKGFAVVANEVKSLANQTAAAIEDINKNVSEMQAVAQSTDTAIRDVTDSIDGMSAISESIAAAMEQQNAATSEIVRSVSEVSTSTADVAQAIDTVRGAAENSGQAASGVAATAKHLSDETTMLSDEVGHFLQEIERVSDRRDFQRVETTAPITVTCKGARYDGALADFGGGGCSMVVQGLTPATGQTVEIEINGISLRGTIVEIGDCLHVQFSLNPENAERADRILATLKA</sequence>
<keyword evidence="5 9" id="KW-0472">Membrane</keyword>
<evidence type="ECO:0000256" key="2">
    <source>
        <dbReference type="ARBA" id="ARBA00022475"/>
    </source>
</evidence>
<dbReference type="Gene3D" id="1.10.287.950">
    <property type="entry name" value="Methyl-accepting chemotaxis protein"/>
    <property type="match status" value="1"/>
</dbReference>
<keyword evidence="3 9" id="KW-0812">Transmembrane</keyword>
<dbReference type="InterPro" id="IPR004010">
    <property type="entry name" value="Double_Cache_2"/>
</dbReference>
<dbReference type="Gene3D" id="6.10.340.10">
    <property type="match status" value="1"/>
</dbReference>
<proteinExistence type="inferred from homology"/>
<protein>
    <submittedName>
        <fullName evidence="12">HAMP domain-containing protein</fullName>
    </submittedName>
</protein>
<evidence type="ECO:0000256" key="5">
    <source>
        <dbReference type="ARBA" id="ARBA00023136"/>
    </source>
</evidence>
<dbReference type="InterPro" id="IPR003660">
    <property type="entry name" value="HAMP_dom"/>
</dbReference>
<keyword evidence="2" id="KW-1003">Cell membrane</keyword>
<dbReference type="PANTHER" id="PTHR32089">
    <property type="entry name" value="METHYL-ACCEPTING CHEMOTAXIS PROTEIN MCPB"/>
    <property type="match status" value="1"/>
</dbReference>